<comment type="function">
    <text evidence="2">Hydrolyzes RNA 2',3'-cyclic phosphodiester to an RNA 2'-phosphomonoester.</text>
</comment>
<proteinExistence type="inferred from homology"/>
<dbReference type="HOGENOM" id="CLU_081251_3_2_9"/>
<dbReference type="GO" id="GO:0008664">
    <property type="term" value="F:RNA 2',3'-cyclic 3'-phosphodiesterase activity"/>
    <property type="evidence" value="ECO:0007669"/>
    <property type="project" value="UniProtKB-EC"/>
</dbReference>
<dbReference type="EC" id="3.1.4.58" evidence="2"/>
<evidence type="ECO:0000313" key="5">
    <source>
        <dbReference type="Proteomes" id="UP000010847"/>
    </source>
</evidence>
<accession>W0EDF3</accession>
<dbReference type="KEGG" id="dmt:DESME_08485"/>
<comment type="similarity">
    <text evidence="2">Belongs to the 2H phosphoesterase superfamily. ThpR family.</text>
</comment>
<dbReference type="Proteomes" id="UP000010847">
    <property type="component" value="Chromosome"/>
</dbReference>
<dbReference type="GO" id="GO:0004113">
    <property type="term" value="F:2',3'-cyclic-nucleotide 3'-phosphodiesterase activity"/>
    <property type="evidence" value="ECO:0007669"/>
    <property type="project" value="InterPro"/>
</dbReference>
<dbReference type="Gene3D" id="3.90.1140.10">
    <property type="entry name" value="Cyclic phosphodiesterase"/>
    <property type="match status" value="1"/>
</dbReference>
<dbReference type="RefSeq" id="WP_006717231.1">
    <property type="nucleotide sequence ID" value="NZ_CP007032.1"/>
</dbReference>
<dbReference type="InterPro" id="IPR004175">
    <property type="entry name" value="RNA_CPDase"/>
</dbReference>
<feature type="domain" description="Phosphoesterase HXTX" evidence="3">
    <location>
        <begin position="7"/>
        <end position="91"/>
    </location>
</feature>
<dbReference type="SUPFAM" id="SSF55144">
    <property type="entry name" value="LigT-like"/>
    <property type="match status" value="1"/>
</dbReference>
<evidence type="ECO:0000256" key="1">
    <source>
        <dbReference type="ARBA" id="ARBA00022801"/>
    </source>
</evidence>
<evidence type="ECO:0000313" key="4">
    <source>
        <dbReference type="EMBL" id="AHF07106.1"/>
    </source>
</evidence>
<gene>
    <name evidence="4" type="ORF">DESME_08485</name>
</gene>
<name>W0EDF3_9FIRM</name>
<keyword evidence="5" id="KW-1185">Reference proteome</keyword>
<organism evidence="4 5">
    <name type="scientific">Desulfitobacterium metallireducens DSM 15288</name>
    <dbReference type="NCBI Taxonomy" id="871968"/>
    <lineage>
        <taxon>Bacteria</taxon>
        <taxon>Bacillati</taxon>
        <taxon>Bacillota</taxon>
        <taxon>Clostridia</taxon>
        <taxon>Eubacteriales</taxon>
        <taxon>Desulfitobacteriaceae</taxon>
        <taxon>Desulfitobacterium</taxon>
    </lineage>
</organism>
<feature type="domain" description="Phosphoesterase HXTX" evidence="3">
    <location>
        <begin position="99"/>
        <end position="171"/>
    </location>
</feature>
<comment type="catalytic activity">
    <reaction evidence="2">
        <text>a 3'-end 2',3'-cyclophospho-ribonucleotide-RNA + H2O = a 3'-end 2'-phospho-ribonucleotide-RNA + H(+)</text>
        <dbReference type="Rhea" id="RHEA:11828"/>
        <dbReference type="Rhea" id="RHEA-COMP:10464"/>
        <dbReference type="Rhea" id="RHEA-COMP:17353"/>
        <dbReference type="ChEBI" id="CHEBI:15377"/>
        <dbReference type="ChEBI" id="CHEBI:15378"/>
        <dbReference type="ChEBI" id="CHEBI:83064"/>
        <dbReference type="ChEBI" id="CHEBI:173113"/>
        <dbReference type="EC" id="3.1.4.58"/>
    </reaction>
</comment>
<feature type="active site" description="Proton acceptor" evidence="2">
    <location>
        <position position="127"/>
    </location>
</feature>
<dbReference type="NCBIfam" id="TIGR02258">
    <property type="entry name" value="2_5_ligase"/>
    <property type="match status" value="1"/>
</dbReference>
<dbReference type="InterPro" id="IPR009097">
    <property type="entry name" value="Cyclic_Pdiesterase"/>
</dbReference>
<sequence>MRLFIGIDLPANLKKELLSFQSELKERGIKGSWKDRENFHITLEFLGEIEPNTLPILTETLSQVAKNHQSFRLNVGGVGAFPAWKRPHTVWTSVGGELRELNKLRDELHHELAQKGFILEDRSFKPHLTLISRPELDHLDLASVQTKLLGEFLVREVVLFESKVIRGKRIYTHLFEESLKELAE</sequence>
<dbReference type="InterPro" id="IPR014051">
    <property type="entry name" value="Phosphoesterase_HXTX"/>
</dbReference>
<evidence type="ECO:0000256" key="2">
    <source>
        <dbReference type="HAMAP-Rule" id="MF_01940"/>
    </source>
</evidence>
<feature type="short sequence motif" description="HXTX 2" evidence="2">
    <location>
        <begin position="127"/>
        <end position="130"/>
    </location>
</feature>
<dbReference type="Pfam" id="PF02834">
    <property type="entry name" value="LigT_PEase"/>
    <property type="match status" value="2"/>
</dbReference>
<dbReference type="AlphaFoldDB" id="W0EDF3"/>
<dbReference type="OrthoDB" id="9789350at2"/>
<dbReference type="EMBL" id="CP007032">
    <property type="protein sequence ID" value="AHF07106.1"/>
    <property type="molecule type" value="Genomic_DNA"/>
</dbReference>
<keyword evidence="1 2" id="KW-0378">Hydrolase</keyword>
<dbReference type="PANTHER" id="PTHR35561">
    <property type="entry name" value="RNA 2',3'-CYCLIC PHOSPHODIESTERASE"/>
    <property type="match status" value="1"/>
</dbReference>
<feature type="short sequence motif" description="HXTX 1" evidence="2">
    <location>
        <begin position="40"/>
        <end position="43"/>
    </location>
</feature>
<keyword evidence="4" id="KW-0436">Ligase</keyword>
<reference evidence="4 5" key="1">
    <citation type="submission" date="2013-12" db="EMBL/GenBank/DDBJ databases">
        <authorList>
            <consortium name="DOE Joint Genome Institute"/>
            <person name="Smidt H."/>
            <person name="Huntemann M."/>
            <person name="Han J."/>
            <person name="Chen A."/>
            <person name="Kyrpides N."/>
            <person name="Mavromatis K."/>
            <person name="Markowitz V."/>
            <person name="Palaniappan K."/>
            <person name="Ivanova N."/>
            <person name="Schaumberg A."/>
            <person name="Pati A."/>
            <person name="Liolios K."/>
            <person name="Nordberg H.P."/>
            <person name="Cantor M.N."/>
            <person name="Hua S.X."/>
            <person name="Woyke T."/>
        </authorList>
    </citation>
    <scope>NUCLEOTIDE SEQUENCE [LARGE SCALE GENOMIC DNA]</scope>
    <source>
        <strain evidence="5">DSM 15288</strain>
    </source>
</reference>
<evidence type="ECO:0000259" key="3">
    <source>
        <dbReference type="Pfam" id="PF02834"/>
    </source>
</evidence>
<dbReference type="STRING" id="871968.DESME_08485"/>
<dbReference type="GO" id="GO:0016874">
    <property type="term" value="F:ligase activity"/>
    <property type="evidence" value="ECO:0007669"/>
    <property type="project" value="UniProtKB-KW"/>
</dbReference>
<protein>
    <recommendedName>
        <fullName evidence="2">RNA 2',3'-cyclic phosphodiesterase</fullName>
        <shortName evidence="2">RNA 2',3'-CPDase</shortName>
        <ecNumber evidence="2">3.1.4.58</ecNumber>
    </recommendedName>
</protein>
<dbReference type="PANTHER" id="PTHR35561:SF1">
    <property type="entry name" value="RNA 2',3'-CYCLIC PHOSPHODIESTERASE"/>
    <property type="match status" value="1"/>
</dbReference>
<feature type="active site" description="Proton donor" evidence="2">
    <location>
        <position position="40"/>
    </location>
</feature>
<dbReference type="eggNOG" id="COG1514">
    <property type="taxonomic scope" value="Bacteria"/>
</dbReference>
<dbReference type="HAMAP" id="MF_01940">
    <property type="entry name" value="RNA_CPDase"/>
    <property type="match status" value="1"/>
</dbReference>